<dbReference type="GO" id="GO:0004497">
    <property type="term" value="F:monooxygenase activity"/>
    <property type="evidence" value="ECO:0007669"/>
    <property type="project" value="UniProtKB-KW"/>
</dbReference>
<dbReference type="InterPro" id="IPR007138">
    <property type="entry name" value="ABM_dom"/>
</dbReference>
<dbReference type="OrthoDB" id="9797178at2"/>
<evidence type="ECO:0000313" key="2">
    <source>
        <dbReference type="EMBL" id="RII39602.1"/>
    </source>
</evidence>
<dbReference type="Gene3D" id="3.30.70.100">
    <property type="match status" value="1"/>
</dbReference>
<protein>
    <submittedName>
        <fullName evidence="2">Antibiotic biosynthesis monooxygenase</fullName>
    </submittedName>
</protein>
<keyword evidence="2" id="KW-0560">Oxidoreductase</keyword>
<dbReference type="InterPro" id="IPR011008">
    <property type="entry name" value="Dimeric_a/b-barrel"/>
</dbReference>
<comment type="caution">
    <text evidence="2">The sequence shown here is derived from an EMBL/GenBank/DDBJ whole genome shotgun (WGS) entry which is preliminary data.</text>
</comment>
<keyword evidence="2" id="KW-0503">Monooxygenase</keyword>
<sequence length="93" mass="9960">MIGTGQVRLTGTMSCPPGRCDAVRAALPAHIRLTRAEPGCLSFDVTETTPGTFGVAECFASRAAFDHHQARAAASEWAQITQGLPRDYRIEEG</sequence>
<keyword evidence="3" id="KW-1185">Reference proteome</keyword>
<gene>
    <name evidence="2" type="ORF">DL237_05455</name>
</gene>
<evidence type="ECO:0000313" key="3">
    <source>
        <dbReference type="Proteomes" id="UP000265848"/>
    </source>
</evidence>
<dbReference type="EMBL" id="QWJJ01000004">
    <property type="protein sequence ID" value="RII39602.1"/>
    <property type="molecule type" value="Genomic_DNA"/>
</dbReference>
<evidence type="ECO:0000259" key="1">
    <source>
        <dbReference type="Pfam" id="PF03992"/>
    </source>
</evidence>
<dbReference type="RefSeq" id="WP_119398038.1">
    <property type="nucleotide sequence ID" value="NZ_QWJJ01000004.1"/>
</dbReference>
<organism evidence="2 3">
    <name type="scientific">Pseudooceanicola sediminis</name>
    <dbReference type="NCBI Taxonomy" id="2211117"/>
    <lineage>
        <taxon>Bacteria</taxon>
        <taxon>Pseudomonadati</taxon>
        <taxon>Pseudomonadota</taxon>
        <taxon>Alphaproteobacteria</taxon>
        <taxon>Rhodobacterales</taxon>
        <taxon>Paracoccaceae</taxon>
        <taxon>Pseudooceanicola</taxon>
    </lineage>
</organism>
<reference evidence="2 3" key="1">
    <citation type="submission" date="2018-08" db="EMBL/GenBank/DDBJ databases">
        <title>Pseudooceanicola sediminis CY03 in the family Rhodobacteracea.</title>
        <authorList>
            <person name="Zhang Y.-J."/>
        </authorList>
    </citation>
    <scope>NUCLEOTIDE SEQUENCE [LARGE SCALE GENOMIC DNA]</scope>
    <source>
        <strain evidence="2 3">CY03</strain>
    </source>
</reference>
<dbReference type="Pfam" id="PF03992">
    <property type="entry name" value="ABM"/>
    <property type="match status" value="1"/>
</dbReference>
<accession>A0A399J6I7</accession>
<name>A0A399J6I7_9RHOB</name>
<dbReference type="AlphaFoldDB" id="A0A399J6I7"/>
<feature type="domain" description="ABM" evidence="1">
    <location>
        <begin position="9"/>
        <end position="78"/>
    </location>
</feature>
<dbReference type="SUPFAM" id="SSF54909">
    <property type="entry name" value="Dimeric alpha+beta barrel"/>
    <property type="match status" value="1"/>
</dbReference>
<proteinExistence type="predicted"/>
<dbReference type="Proteomes" id="UP000265848">
    <property type="component" value="Unassembled WGS sequence"/>
</dbReference>